<organism evidence="12 13">
    <name type="scientific">Chelydra serpentina</name>
    <name type="common">Snapping turtle</name>
    <name type="synonym">Testudo serpentina</name>
    <dbReference type="NCBI Taxonomy" id="8475"/>
    <lineage>
        <taxon>Eukaryota</taxon>
        <taxon>Metazoa</taxon>
        <taxon>Chordata</taxon>
        <taxon>Craniata</taxon>
        <taxon>Vertebrata</taxon>
        <taxon>Euteleostomi</taxon>
        <taxon>Archelosauria</taxon>
        <taxon>Testudinata</taxon>
        <taxon>Testudines</taxon>
        <taxon>Cryptodira</taxon>
        <taxon>Durocryptodira</taxon>
        <taxon>Americhelydia</taxon>
        <taxon>Chelydroidea</taxon>
        <taxon>Chelydridae</taxon>
        <taxon>Chelydra</taxon>
    </lineage>
</organism>
<reference evidence="12" key="1">
    <citation type="submission" date="2025-08" db="UniProtKB">
        <authorList>
            <consortium name="Ensembl"/>
        </authorList>
    </citation>
    <scope>IDENTIFICATION</scope>
</reference>
<keyword evidence="4" id="KW-0732">Signal</keyword>
<keyword evidence="5" id="KW-0677">Repeat</keyword>
<dbReference type="SMART" id="SM00192">
    <property type="entry name" value="LDLa"/>
    <property type="match status" value="2"/>
</dbReference>
<dbReference type="GO" id="GO:0012505">
    <property type="term" value="C:endomembrane system"/>
    <property type="evidence" value="ECO:0007669"/>
    <property type="project" value="UniProtKB-SubCell"/>
</dbReference>
<reference evidence="12" key="2">
    <citation type="submission" date="2025-09" db="UniProtKB">
        <authorList>
            <consortium name="Ensembl"/>
        </authorList>
    </citation>
    <scope>IDENTIFICATION</scope>
</reference>
<keyword evidence="13" id="KW-1185">Reference proteome</keyword>
<feature type="compositionally biased region" description="Pro residues" evidence="11">
    <location>
        <begin position="171"/>
        <end position="189"/>
    </location>
</feature>
<evidence type="ECO:0000256" key="10">
    <source>
        <dbReference type="PROSITE-ProRule" id="PRU00124"/>
    </source>
</evidence>
<keyword evidence="9" id="KW-0325">Glycoprotein</keyword>
<evidence type="ECO:0000256" key="5">
    <source>
        <dbReference type="ARBA" id="ARBA00022737"/>
    </source>
</evidence>
<comment type="caution">
    <text evidence="10">Lacks conserved residue(s) required for the propagation of feature annotation.</text>
</comment>
<dbReference type="Gene3D" id="4.10.400.10">
    <property type="entry name" value="Low-density Lipoprotein Receptor"/>
    <property type="match status" value="2"/>
</dbReference>
<keyword evidence="3" id="KW-0812">Transmembrane</keyword>
<feature type="region of interest" description="Disordered" evidence="11">
    <location>
        <begin position="167"/>
        <end position="193"/>
    </location>
</feature>
<evidence type="ECO:0000256" key="2">
    <source>
        <dbReference type="ARBA" id="ARBA00004308"/>
    </source>
</evidence>
<comment type="subcellular location">
    <subcellularLocation>
        <location evidence="2">Endomembrane system</location>
    </subcellularLocation>
    <subcellularLocation>
        <location evidence="1">Membrane</location>
        <topology evidence="1">Single-pass membrane protein</topology>
    </subcellularLocation>
</comment>
<accession>A0A8C3TEC7</accession>
<feature type="disulfide bond" evidence="10">
    <location>
        <begin position="138"/>
        <end position="156"/>
    </location>
</feature>
<dbReference type="FunFam" id="4.10.400.10:FF:000001">
    <property type="entry name" value="Low-density lipoprotein receptor-related protein 1"/>
    <property type="match status" value="1"/>
</dbReference>
<dbReference type="PROSITE" id="PS01209">
    <property type="entry name" value="LDLRA_1"/>
    <property type="match status" value="1"/>
</dbReference>
<keyword evidence="7" id="KW-0472">Membrane</keyword>
<dbReference type="InterPro" id="IPR002172">
    <property type="entry name" value="LDrepeatLR_classA_rpt"/>
</dbReference>
<evidence type="ECO:0000256" key="6">
    <source>
        <dbReference type="ARBA" id="ARBA00022989"/>
    </source>
</evidence>
<evidence type="ECO:0000256" key="1">
    <source>
        <dbReference type="ARBA" id="ARBA00004167"/>
    </source>
</evidence>
<proteinExistence type="predicted"/>
<dbReference type="InterPro" id="IPR023415">
    <property type="entry name" value="LDLR_class-A_CS"/>
</dbReference>
<name>A0A8C3TEC7_CHESE</name>
<dbReference type="InterPro" id="IPR050685">
    <property type="entry name" value="LDLR"/>
</dbReference>
<protein>
    <submittedName>
        <fullName evidence="12">Uncharacterized protein</fullName>
    </submittedName>
</protein>
<dbReference type="FunFam" id="4.10.400.10:FF:000002">
    <property type="entry name" value="Low-density lipoprotein receptor-related protein 1"/>
    <property type="match status" value="1"/>
</dbReference>
<dbReference type="GO" id="GO:0005886">
    <property type="term" value="C:plasma membrane"/>
    <property type="evidence" value="ECO:0007669"/>
    <property type="project" value="TreeGrafter"/>
</dbReference>
<dbReference type="Proteomes" id="UP000694403">
    <property type="component" value="Unplaced"/>
</dbReference>
<feature type="disulfide bond" evidence="10">
    <location>
        <begin position="131"/>
        <end position="143"/>
    </location>
</feature>
<dbReference type="InterPro" id="IPR036055">
    <property type="entry name" value="LDL_receptor-like_sf"/>
</dbReference>
<evidence type="ECO:0000313" key="13">
    <source>
        <dbReference type="Proteomes" id="UP000694403"/>
    </source>
</evidence>
<evidence type="ECO:0000256" key="3">
    <source>
        <dbReference type="ARBA" id="ARBA00022692"/>
    </source>
</evidence>
<evidence type="ECO:0000256" key="4">
    <source>
        <dbReference type="ARBA" id="ARBA00022729"/>
    </source>
</evidence>
<dbReference type="PANTHER" id="PTHR24270:SF8">
    <property type="entry name" value="LD11117P-RELATED"/>
    <property type="match status" value="1"/>
</dbReference>
<dbReference type="GO" id="GO:0016192">
    <property type="term" value="P:vesicle-mediated transport"/>
    <property type="evidence" value="ECO:0007669"/>
    <property type="project" value="UniProtKB-ARBA"/>
</dbReference>
<dbReference type="Pfam" id="PF00057">
    <property type="entry name" value="Ldl_recept_a"/>
    <property type="match status" value="2"/>
</dbReference>
<dbReference type="AlphaFoldDB" id="A0A8C3TEC7"/>
<evidence type="ECO:0000313" key="12">
    <source>
        <dbReference type="Ensembl" id="ENSCSRP00000025927.1"/>
    </source>
</evidence>
<feature type="region of interest" description="Disordered" evidence="11">
    <location>
        <begin position="104"/>
        <end position="126"/>
    </location>
</feature>
<evidence type="ECO:0000256" key="11">
    <source>
        <dbReference type="SAM" id="MobiDB-lite"/>
    </source>
</evidence>
<dbReference type="CDD" id="cd00112">
    <property type="entry name" value="LDLa"/>
    <property type="match status" value="2"/>
</dbReference>
<dbReference type="PANTHER" id="PTHR24270">
    <property type="entry name" value="LOW-DENSITY LIPOPROTEIN RECEPTOR-RELATED"/>
    <property type="match status" value="1"/>
</dbReference>
<evidence type="ECO:0000256" key="8">
    <source>
        <dbReference type="ARBA" id="ARBA00023157"/>
    </source>
</evidence>
<dbReference type="SUPFAM" id="SSF57424">
    <property type="entry name" value="LDL receptor-like module"/>
    <property type="match status" value="2"/>
</dbReference>
<dbReference type="PROSITE" id="PS50068">
    <property type="entry name" value="LDLRA_2"/>
    <property type="match status" value="2"/>
</dbReference>
<dbReference type="Ensembl" id="ENSCSRT00000027012.1">
    <property type="protein sequence ID" value="ENSCSRP00000025927.1"/>
    <property type="gene ID" value="ENSCSRG00000019321.1"/>
</dbReference>
<keyword evidence="6" id="KW-1133">Transmembrane helix</keyword>
<dbReference type="PRINTS" id="PR00261">
    <property type="entry name" value="LDLRECEPTOR"/>
</dbReference>
<evidence type="ECO:0000256" key="9">
    <source>
        <dbReference type="ARBA" id="ARBA00023180"/>
    </source>
</evidence>
<sequence length="236" mass="24605">MPVQARRELPPHCVPFSTGLLAHADTHPPPPPPAQMTCGVDEFRCKDSGRCIPARWKCDGEDDCGDSSDEPKEECGELVPRLARPAMHLSGRFPGSACAAERVSVSAPGPPRRSPGTPRLLSPLPPAPRPCSESEFSCANGRCIAGRWKCDGDHDCADGSDEVWTGRGGGFPPPARPGRPFSAPGPRPLQLPARGALGASGAVASCLWGTRLAPGQLAVAAPCLHPPRSPAVSSPP</sequence>
<keyword evidence="8 10" id="KW-1015">Disulfide bond</keyword>
<evidence type="ECO:0000256" key="7">
    <source>
        <dbReference type="ARBA" id="ARBA00023136"/>
    </source>
</evidence>